<keyword evidence="2" id="KW-0804">Transcription</keyword>
<evidence type="ECO:0000259" key="4">
    <source>
        <dbReference type="PROSITE" id="PS50157"/>
    </source>
</evidence>
<feature type="domain" description="SET" evidence="5">
    <location>
        <begin position="43"/>
        <end position="172"/>
    </location>
</feature>
<keyword evidence="3" id="KW-0479">Metal-binding</keyword>
<dbReference type="InterPro" id="IPR001214">
    <property type="entry name" value="SET_dom"/>
</dbReference>
<dbReference type="InterPro" id="IPR013087">
    <property type="entry name" value="Znf_C2H2_type"/>
</dbReference>
<dbReference type="Gene3D" id="2.170.270.10">
    <property type="entry name" value="SET domain"/>
    <property type="match status" value="1"/>
</dbReference>
<comment type="caution">
    <text evidence="6">The sequence shown here is derived from an EMBL/GenBank/DDBJ whole genome shotgun (WGS) entry which is preliminary data.</text>
</comment>
<proteinExistence type="predicted"/>
<dbReference type="InterPro" id="IPR050331">
    <property type="entry name" value="Zinc_finger"/>
</dbReference>
<feature type="domain" description="C2H2-type" evidence="4">
    <location>
        <begin position="205"/>
        <end position="236"/>
    </location>
</feature>
<evidence type="ECO:0000259" key="5">
    <source>
        <dbReference type="PROSITE" id="PS50280"/>
    </source>
</evidence>
<dbReference type="PANTHER" id="PTHR16515">
    <property type="entry name" value="PR DOMAIN ZINC FINGER PROTEIN"/>
    <property type="match status" value="1"/>
</dbReference>
<dbReference type="GO" id="GO:0005634">
    <property type="term" value="C:nucleus"/>
    <property type="evidence" value="ECO:0007669"/>
    <property type="project" value="TreeGrafter"/>
</dbReference>
<name>A0A9W9YES2_9CNID</name>
<evidence type="ECO:0000256" key="3">
    <source>
        <dbReference type="PROSITE-ProRule" id="PRU00042"/>
    </source>
</evidence>
<dbReference type="Pfam" id="PF21549">
    <property type="entry name" value="PRDM2_PR"/>
    <property type="match status" value="1"/>
</dbReference>
<evidence type="ECO:0000256" key="2">
    <source>
        <dbReference type="ARBA" id="ARBA00023163"/>
    </source>
</evidence>
<dbReference type="OrthoDB" id="3565419at2759"/>
<evidence type="ECO:0000256" key="1">
    <source>
        <dbReference type="ARBA" id="ARBA00023015"/>
    </source>
</evidence>
<feature type="domain" description="C2H2-type" evidence="4">
    <location>
        <begin position="237"/>
        <end position="265"/>
    </location>
</feature>
<dbReference type="PROSITE" id="PS00028">
    <property type="entry name" value="ZINC_FINGER_C2H2_1"/>
    <property type="match status" value="1"/>
</dbReference>
<dbReference type="Gene3D" id="3.30.160.60">
    <property type="entry name" value="Classic Zinc Finger"/>
    <property type="match status" value="1"/>
</dbReference>
<dbReference type="PROSITE" id="PS50157">
    <property type="entry name" value="ZINC_FINGER_C2H2_2"/>
    <property type="match status" value="2"/>
</dbReference>
<keyword evidence="7" id="KW-1185">Reference proteome</keyword>
<dbReference type="PANTHER" id="PTHR16515:SF19">
    <property type="entry name" value="PR DOMAIN ZINC FINGER PROTEIN 14"/>
    <property type="match status" value="1"/>
</dbReference>
<dbReference type="AlphaFoldDB" id="A0A9W9YES2"/>
<sequence length="289" mass="33259">MQRVDETSQKRSEFDANNITVTWEFTPEDLNFSLFGYFTSKDKNIGISRSQAPEGLQLIGATLNSGTHYAVLSCQSFITKGTRFGPYKGTAVKPSDVGNREDTAFMWEVFSDQDSLSHYIDGQSEPENWMKFVNCARHGDEQNLALVQDGDQLYYECCKDVFMGEELLVWYGKCYTLSMGIPTGLNVDVVKDEMMNELTGPSADYSCERCGKVFAYKYYRDRHLKYTRCVDQGDRKFPCTVCNRSFDKRDRLRIHILHVHEKHRPHQCTVCDVQEFNAGQILNLNFPFI</sequence>
<evidence type="ECO:0000313" key="6">
    <source>
        <dbReference type="EMBL" id="KAJ7337735.1"/>
    </source>
</evidence>
<gene>
    <name evidence="6" type="primary">PRDM14_1</name>
    <name evidence="6" type="ORF">OS493_007888</name>
</gene>
<protein>
    <submittedName>
        <fullName evidence="6">Inactivation of paternal X chromosome</fullName>
    </submittedName>
</protein>
<dbReference type="SUPFAM" id="SSF57667">
    <property type="entry name" value="beta-beta-alpha zinc fingers"/>
    <property type="match status" value="1"/>
</dbReference>
<keyword evidence="1" id="KW-0805">Transcription regulation</keyword>
<reference evidence="6" key="1">
    <citation type="submission" date="2023-01" db="EMBL/GenBank/DDBJ databases">
        <title>Genome assembly of the deep-sea coral Lophelia pertusa.</title>
        <authorList>
            <person name="Herrera S."/>
            <person name="Cordes E."/>
        </authorList>
    </citation>
    <scope>NUCLEOTIDE SEQUENCE</scope>
    <source>
        <strain evidence="6">USNM1676648</strain>
        <tissue evidence="6">Polyp</tissue>
    </source>
</reference>
<dbReference type="EMBL" id="MU827780">
    <property type="protein sequence ID" value="KAJ7337735.1"/>
    <property type="molecule type" value="Genomic_DNA"/>
</dbReference>
<keyword evidence="3" id="KW-0863">Zinc-finger</keyword>
<dbReference type="SMART" id="SM00355">
    <property type="entry name" value="ZnF_C2H2"/>
    <property type="match status" value="2"/>
</dbReference>
<accession>A0A9W9YES2</accession>
<dbReference type="InterPro" id="IPR046341">
    <property type="entry name" value="SET_dom_sf"/>
</dbReference>
<dbReference type="SUPFAM" id="SSF82199">
    <property type="entry name" value="SET domain"/>
    <property type="match status" value="1"/>
</dbReference>
<keyword evidence="3" id="KW-0862">Zinc</keyword>
<dbReference type="GO" id="GO:0006357">
    <property type="term" value="P:regulation of transcription by RNA polymerase II"/>
    <property type="evidence" value="ECO:0007669"/>
    <property type="project" value="TreeGrafter"/>
</dbReference>
<evidence type="ECO:0000313" key="7">
    <source>
        <dbReference type="Proteomes" id="UP001163046"/>
    </source>
</evidence>
<dbReference type="GO" id="GO:0000977">
    <property type="term" value="F:RNA polymerase II transcription regulatory region sequence-specific DNA binding"/>
    <property type="evidence" value="ECO:0007669"/>
    <property type="project" value="TreeGrafter"/>
</dbReference>
<dbReference type="Proteomes" id="UP001163046">
    <property type="component" value="Unassembled WGS sequence"/>
</dbReference>
<dbReference type="InterPro" id="IPR036236">
    <property type="entry name" value="Znf_C2H2_sf"/>
</dbReference>
<dbReference type="GO" id="GO:0008270">
    <property type="term" value="F:zinc ion binding"/>
    <property type="evidence" value="ECO:0007669"/>
    <property type="project" value="UniProtKB-KW"/>
</dbReference>
<organism evidence="6 7">
    <name type="scientific">Desmophyllum pertusum</name>
    <dbReference type="NCBI Taxonomy" id="174260"/>
    <lineage>
        <taxon>Eukaryota</taxon>
        <taxon>Metazoa</taxon>
        <taxon>Cnidaria</taxon>
        <taxon>Anthozoa</taxon>
        <taxon>Hexacorallia</taxon>
        <taxon>Scleractinia</taxon>
        <taxon>Caryophylliina</taxon>
        <taxon>Caryophylliidae</taxon>
        <taxon>Desmophyllum</taxon>
    </lineage>
</organism>
<dbReference type="PROSITE" id="PS50280">
    <property type="entry name" value="SET"/>
    <property type="match status" value="1"/>
</dbReference>